<feature type="compositionally biased region" description="Basic and acidic residues" evidence="10">
    <location>
        <begin position="217"/>
        <end position="247"/>
    </location>
</feature>
<comment type="subcellular location">
    <subcellularLocation>
        <location evidence="2">Periplasm</location>
    </subcellularLocation>
</comment>
<dbReference type="SUPFAM" id="SSF53187">
    <property type="entry name" value="Zn-dependent exopeptidases"/>
    <property type="match status" value="1"/>
</dbReference>
<evidence type="ECO:0000256" key="1">
    <source>
        <dbReference type="ARBA" id="ARBA00001561"/>
    </source>
</evidence>
<evidence type="ECO:0000313" key="12">
    <source>
        <dbReference type="EMBL" id="MBA5638986.1"/>
    </source>
</evidence>
<name>A0A7W2EUV2_9BURK</name>
<reference evidence="12 13" key="1">
    <citation type="submission" date="2020-07" db="EMBL/GenBank/DDBJ databases">
        <title>Novel species isolated from subtropical streams in China.</title>
        <authorList>
            <person name="Lu H."/>
        </authorList>
    </citation>
    <scope>NUCLEOTIDE SEQUENCE [LARGE SCALE GENOMIC DNA]</scope>
    <source>
        <strain evidence="12 13">LX20W</strain>
    </source>
</reference>
<proteinExistence type="inferred from homology"/>
<evidence type="ECO:0000256" key="2">
    <source>
        <dbReference type="ARBA" id="ARBA00004418"/>
    </source>
</evidence>
<feature type="domain" description="MurNAc-LAA" evidence="11">
    <location>
        <begin position="321"/>
        <end position="476"/>
    </location>
</feature>
<dbReference type="InterPro" id="IPR002508">
    <property type="entry name" value="MurNAc-LAA_cat"/>
</dbReference>
<dbReference type="PROSITE" id="PS51318">
    <property type="entry name" value="TAT"/>
    <property type="match status" value="1"/>
</dbReference>
<dbReference type="SMART" id="SM00646">
    <property type="entry name" value="Ami_3"/>
    <property type="match status" value="1"/>
</dbReference>
<feature type="compositionally biased region" description="Low complexity" evidence="10">
    <location>
        <begin position="197"/>
        <end position="209"/>
    </location>
</feature>
<dbReference type="Pfam" id="PF11741">
    <property type="entry name" value="AMIN"/>
    <property type="match status" value="1"/>
</dbReference>
<sequence length="491" mass="52620">MPRTPPFRAQPVSGTAPRAMRRTILKAGGTLLLSVLAPLPARAAQILAVRVWPADDYTRVTLENDSSLKATHFLVKDPDRLVVDIEGLELNPTLKSLVAKIQSNDPYIKQVRVGQNRPNVVRLVFDLKEEVTPQVFTLAPVGNYKHRLIFDLYPVKAVDPIAAMIEKGNWSDDAGKTPPAATDAARDGAPATGGGSAPTVPSSPSAPGADLAQAQKADGKADGKPDSRADARAAIKPEDRFEARSEAKAGPGQKMVRMLTIALDPGHGGEDPGASGSNGSHEKDIVLAIAKRLKARIEEHPNMRVMLTRDADYFVPLGTRVEKARKVQADLFVSIHADAFVEPTARGSSVFVLSEKGASSSAARWLANKENLADNIGGVNVKNHDKQLASVLFDLSTTAQINDSLKLGKAVLGEIGGINRLHRGAVEQAGFAVLKAPDIPSILVETAFISNPEEEAKLLDNAYQDQLADAIVKGIRRYFAKNPPLSKNRLT</sequence>
<evidence type="ECO:0000256" key="4">
    <source>
        <dbReference type="ARBA" id="ARBA00011901"/>
    </source>
</evidence>
<dbReference type="GO" id="GO:0009253">
    <property type="term" value="P:peptidoglycan catabolic process"/>
    <property type="evidence" value="ECO:0007669"/>
    <property type="project" value="InterPro"/>
</dbReference>
<gene>
    <name evidence="12" type="ORF">H3H37_18160</name>
</gene>
<dbReference type="RefSeq" id="WP_182165064.1">
    <property type="nucleotide sequence ID" value="NZ_JACEZT010000012.1"/>
</dbReference>
<evidence type="ECO:0000256" key="7">
    <source>
        <dbReference type="ARBA" id="ARBA00022801"/>
    </source>
</evidence>
<dbReference type="Pfam" id="PF01520">
    <property type="entry name" value="Amidase_3"/>
    <property type="match status" value="1"/>
</dbReference>
<dbReference type="Proteomes" id="UP000534388">
    <property type="component" value="Unassembled WGS sequence"/>
</dbReference>
<keyword evidence="8" id="KW-0961">Cell wall biogenesis/degradation</keyword>
<dbReference type="Gene3D" id="2.60.40.3500">
    <property type="match status" value="1"/>
</dbReference>
<protein>
    <recommendedName>
        <fullName evidence="9">N-acetylmuramoyl-L-alanine amidase AmiC</fullName>
        <ecNumber evidence="4">3.5.1.28</ecNumber>
    </recommendedName>
</protein>
<dbReference type="GO" id="GO:0071555">
    <property type="term" value="P:cell wall organization"/>
    <property type="evidence" value="ECO:0007669"/>
    <property type="project" value="UniProtKB-KW"/>
</dbReference>
<dbReference type="GO" id="GO:0030288">
    <property type="term" value="C:outer membrane-bounded periplasmic space"/>
    <property type="evidence" value="ECO:0007669"/>
    <property type="project" value="TreeGrafter"/>
</dbReference>
<dbReference type="PANTHER" id="PTHR30404:SF0">
    <property type="entry name" value="N-ACETYLMURAMOYL-L-ALANINE AMIDASE AMIC"/>
    <property type="match status" value="1"/>
</dbReference>
<dbReference type="CDD" id="cd02696">
    <property type="entry name" value="MurNAc-LAA"/>
    <property type="match status" value="1"/>
</dbReference>
<evidence type="ECO:0000259" key="11">
    <source>
        <dbReference type="SMART" id="SM00646"/>
    </source>
</evidence>
<evidence type="ECO:0000256" key="10">
    <source>
        <dbReference type="SAM" id="MobiDB-lite"/>
    </source>
</evidence>
<feature type="region of interest" description="Disordered" evidence="10">
    <location>
        <begin position="169"/>
        <end position="255"/>
    </location>
</feature>
<dbReference type="GO" id="GO:0008745">
    <property type="term" value="F:N-acetylmuramoyl-L-alanine amidase activity"/>
    <property type="evidence" value="ECO:0007669"/>
    <property type="project" value="UniProtKB-EC"/>
</dbReference>
<dbReference type="InterPro" id="IPR050695">
    <property type="entry name" value="N-acetylmuramoyl_amidase_3"/>
</dbReference>
<evidence type="ECO:0000256" key="9">
    <source>
        <dbReference type="ARBA" id="ARBA00074581"/>
    </source>
</evidence>
<dbReference type="InterPro" id="IPR006311">
    <property type="entry name" value="TAT_signal"/>
</dbReference>
<dbReference type="InterPro" id="IPR021731">
    <property type="entry name" value="AMIN_dom"/>
</dbReference>
<dbReference type="AlphaFoldDB" id="A0A7W2EUV2"/>
<feature type="compositionally biased region" description="Low complexity" evidence="10">
    <location>
        <begin position="177"/>
        <end position="190"/>
    </location>
</feature>
<dbReference type="EC" id="3.5.1.28" evidence="4"/>
<dbReference type="Gene3D" id="3.40.630.40">
    <property type="entry name" value="Zn-dependent exopeptidases"/>
    <property type="match status" value="1"/>
</dbReference>
<accession>A0A7W2EUV2</accession>
<keyword evidence="13" id="KW-1185">Reference proteome</keyword>
<dbReference type="EMBL" id="JACEZT010000012">
    <property type="protein sequence ID" value="MBA5638986.1"/>
    <property type="molecule type" value="Genomic_DNA"/>
</dbReference>
<keyword evidence="5" id="KW-0732">Signal</keyword>
<comment type="similarity">
    <text evidence="3">Belongs to the N-acetylmuramoyl-L-alanine amidase 3 family.</text>
</comment>
<dbReference type="FunFam" id="3.40.630.40:FF:000001">
    <property type="entry name" value="N-acetylmuramoyl-L-alanine amidase"/>
    <property type="match status" value="1"/>
</dbReference>
<evidence type="ECO:0000256" key="3">
    <source>
        <dbReference type="ARBA" id="ARBA00010860"/>
    </source>
</evidence>
<dbReference type="PANTHER" id="PTHR30404">
    <property type="entry name" value="N-ACETYLMURAMOYL-L-ALANINE AMIDASE"/>
    <property type="match status" value="1"/>
</dbReference>
<keyword evidence="7" id="KW-0378">Hydrolase</keyword>
<evidence type="ECO:0000256" key="8">
    <source>
        <dbReference type="ARBA" id="ARBA00023316"/>
    </source>
</evidence>
<organism evidence="12 13">
    <name type="scientific">Rugamonas brunnea</name>
    <dbReference type="NCBI Taxonomy" id="2758569"/>
    <lineage>
        <taxon>Bacteria</taxon>
        <taxon>Pseudomonadati</taxon>
        <taxon>Pseudomonadota</taxon>
        <taxon>Betaproteobacteria</taxon>
        <taxon>Burkholderiales</taxon>
        <taxon>Oxalobacteraceae</taxon>
        <taxon>Telluria group</taxon>
        <taxon>Rugamonas</taxon>
    </lineage>
</organism>
<evidence type="ECO:0000313" key="13">
    <source>
        <dbReference type="Proteomes" id="UP000534388"/>
    </source>
</evidence>
<comment type="caution">
    <text evidence="12">The sequence shown here is derived from an EMBL/GenBank/DDBJ whole genome shotgun (WGS) entry which is preliminary data.</text>
</comment>
<evidence type="ECO:0000256" key="5">
    <source>
        <dbReference type="ARBA" id="ARBA00022729"/>
    </source>
</evidence>
<comment type="catalytic activity">
    <reaction evidence="1">
        <text>Hydrolyzes the link between N-acetylmuramoyl residues and L-amino acid residues in certain cell-wall glycopeptides.</text>
        <dbReference type="EC" id="3.5.1.28"/>
    </reaction>
</comment>
<keyword evidence="6" id="KW-0574">Periplasm</keyword>
<evidence type="ECO:0000256" key="6">
    <source>
        <dbReference type="ARBA" id="ARBA00022764"/>
    </source>
</evidence>